<feature type="transmembrane region" description="Helical" evidence="1">
    <location>
        <begin position="28"/>
        <end position="47"/>
    </location>
</feature>
<dbReference type="AlphaFoldDB" id="B2KB38"/>
<keyword evidence="3" id="KW-1185">Reference proteome</keyword>
<keyword evidence="1" id="KW-0812">Transmembrane</keyword>
<reference evidence="2 3" key="1">
    <citation type="journal article" date="2009" name="Appl. Environ. Microbiol.">
        <title>Genomic analysis of 'Elusimicrobium minutum,' the first cultivated representative of the phylum 'Elusimicrobia' (formerly termite group 1).</title>
        <authorList>
            <person name="Herlemann D.P.R."/>
            <person name="Geissinger O."/>
            <person name="Ikeda-Ohtsubo W."/>
            <person name="Kunin V."/>
            <person name="Sun H."/>
            <person name="Lapidus A."/>
            <person name="Hugenholtz P."/>
            <person name="Brune A."/>
        </authorList>
    </citation>
    <scope>NUCLEOTIDE SEQUENCE [LARGE SCALE GENOMIC DNA]</scope>
    <source>
        <strain evidence="2 3">Pei191</strain>
    </source>
</reference>
<sequence>MKQKIFVNTVKTLRGNLCSRKGFSKVEALCAVIIVIFLIGISVPKFISLHNECQEGNTNYNLARLRSAIAAYYGNNKGTYPTDNLQSLIPVYIESIPFAKVKGHKKSNMVSTEFTGKGGWYYINDKNDPAWGEVKINLDGADSSGVDWRNH</sequence>
<gene>
    <name evidence="2" type="ordered locus">Emin_0235</name>
</gene>
<evidence type="ECO:0000313" key="3">
    <source>
        <dbReference type="Proteomes" id="UP000001029"/>
    </source>
</evidence>
<dbReference type="EMBL" id="CP001055">
    <property type="protein sequence ID" value="ACC97797.1"/>
    <property type="molecule type" value="Genomic_DNA"/>
</dbReference>
<protein>
    <submittedName>
        <fullName evidence="2">Uncharacterized protein</fullName>
    </submittedName>
</protein>
<dbReference type="Proteomes" id="UP000001029">
    <property type="component" value="Chromosome"/>
</dbReference>
<dbReference type="RefSeq" id="WP_012414412.1">
    <property type="nucleotide sequence ID" value="NC_010644.1"/>
</dbReference>
<name>B2KB38_ELUMP</name>
<dbReference type="STRING" id="445932.Emin_0235"/>
<dbReference type="HOGENOM" id="CLU_1728514_0_0_0"/>
<evidence type="ECO:0000313" key="2">
    <source>
        <dbReference type="EMBL" id="ACC97797.1"/>
    </source>
</evidence>
<dbReference type="OrthoDB" id="9812048at2"/>
<proteinExistence type="predicted"/>
<keyword evidence="1" id="KW-1133">Transmembrane helix</keyword>
<evidence type="ECO:0000256" key="1">
    <source>
        <dbReference type="SAM" id="Phobius"/>
    </source>
</evidence>
<organism evidence="2 3">
    <name type="scientific">Elusimicrobium minutum (strain Pei191)</name>
    <dbReference type="NCBI Taxonomy" id="445932"/>
    <lineage>
        <taxon>Bacteria</taxon>
        <taxon>Pseudomonadati</taxon>
        <taxon>Elusimicrobiota</taxon>
        <taxon>Elusimicrobia</taxon>
        <taxon>Elusimicrobiales</taxon>
        <taxon>Elusimicrobiaceae</taxon>
        <taxon>Elusimicrobium</taxon>
    </lineage>
</organism>
<accession>B2KB38</accession>
<dbReference type="KEGG" id="emi:Emin_0235"/>
<keyword evidence="1" id="KW-0472">Membrane</keyword>